<dbReference type="AlphaFoldDB" id="A0AAV4S7S9"/>
<feature type="region of interest" description="Disordered" evidence="1">
    <location>
        <begin position="18"/>
        <end position="53"/>
    </location>
</feature>
<dbReference type="Proteomes" id="UP001054837">
    <property type="component" value="Unassembled WGS sequence"/>
</dbReference>
<reference evidence="2 3" key="1">
    <citation type="submission" date="2021-06" db="EMBL/GenBank/DDBJ databases">
        <title>Caerostris darwini draft genome.</title>
        <authorList>
            <person name="Kono N."/>
            <person name="Arakawa K."/>
        </authorList>
    </citation>
    <scope>NUCLEOTIDE SEQUENCE [LARGE SCALE GENOMIC DNA]</scope>
</reference>
<protein>
    <submittedName>
        <fullName evidence="2">Uncharacterized protein</fullName>
    </submittedName>
</protein>
<accession>A0AAV4S7S9</accession>
<organism evidence="2 3">
    <name type="scientific">Caerostris darwini</name>
    <dbReference type="NCBI Taxonomy" id="1538125"/>
    <lineage>
        <taxon>Eukaryota</taxon>
        <taxon>Metazoa</taxon>
        <taxon>Ecdysozoa</taxon>
        <taxon>Arthropoda</taxon>
        <taxon>Chelicerata</taxon>
        <taxon>Arachnida</taxon>
        <taxon>Araneae</taxon>
        <taxon>Araneomorphae</taxon>
        <taxon>Entelegynae</taxon>
        <taxon>Araneoidea</taxon>
        <taxon>Araneidae</taxon>
        <taxon>Caerostris</taxon>
    </lineage>
</organism>
<comment type="caution">
    <text evidence="2">The sequence shown here is derived from an EMBL/GenBank/DDBJ whole genome shotgun (WGS) entry which is preliminary data.</text>
</comment>
<keyword evidence="3" id="KW-1185">Reference proteome</keyword>
<feature type="compositionally biased region" description="Basic and acidic residues" evidence="1">
    <location>
        <begin position="37"/>
        <end position="46"/>
    </location>
</feature>
<gene>
    <name evidence="2" type="ORF">CDAR_533561</name>
</gene>
<evidence type="ECO:0000256" key="1">
    <source>
        <dbReference type="SAM" id="MobiDB-lite"/>
    </source>
</evidence>
<name>A0AAV4S7S9_9ARAC</name>
<proteinExistence type="predicted"/>
<feature type="region of interest" description="Disordered" evidence="1">
    <location>
        <begin position="107"/>
        <end position="160"/>
    </location>
</feature>
<evidence type="ECO:0000313" key="3">
    <source>
        <dbReference type="Proteomes" id="UP001054837"/>
    </source>
</evidence>
<dbReference type="EMBL" id="BPLQ01007314">
    <property type="protein sequence ID" value="GIY29399.1"/>
    <property type="molecule type" value="Genomic_DNA"/>
</dbReference>
<evidence type="ECO:0000313" key="2">
    <source>
        <dbReference type="EMBL" id="GIY29399.1"/>
    </source>
</evidence>
<sequence>MGPDAVSKCGAKLRIRKKKSHITDPSANHPHLLVQSKDAEKGERDGGPPFPQPIRCPYREINPLWPQGPGRILLWQLLHSPNDLTKGRPVIACHLGWDGFLRSISRQRQNANDSSSKVEEKKMRKSRVLSPSPPPPTRPCHQKKTVSGETGVGGSAGQPDKGWLRGCVPGECQSITRCHAKLWHGSYCQVTASHTAPKQWFGPGRRSALH</sequence>